<evidence type="ECO:0000259" key="1">
    <source>
        <dbReference type="SMART" id="SM00858"/>
    </source>
</evidence>
<dbReference type="Proteomes" id="UP000033731">
    <property type="component" value="Unassembled WGS sequence"/>
</dbReference>
<dbReference type="Pfam" id="PF08666">
    <property type="entry name" value="SAF"/>
    <property type="match status" value="1"/>
</dbReference>
<dbReference type="InterPro" id="IPR031571">
    <property type="entry name" value="RcpC_dom"/>
</dbReference>
<dbReference type="PATRIC" id="fig|556287.8.peg.795"/>
<proteinExistence type="predicted"/>
<feature type="domain" description="SAF" evidence="1">
    <location>
        <begin position="46"/>
        <end position="114"/>
    </location>
</feature>
<reference evidence="2 3" key="1">
    <citation type="journal article" date="2015" name="Phytopathology">
        <title>Genomes of Candidatus Liberibacter solanacearum haplotype A from New Zealand and the USA suggest significant genome plasticity in the species.</title>
        <authorList>
            <person name="Thompson S.M."/>
            <person name="Johnson C.P."/>
            <person name="Lu A.Y."/>
            <person name="Frampton R.A."/>
            <person name="Sullivan K.L."/>
            <person name="Fiers M.W."/>
            <person name="Crowhurst R.N."/>
            <person name="Pitman A.R."/>
            <person name="Scott I."/>
            <person name="Gudmestad N.C."/>
            <person name="Smith G.R."/>
        </authorList>
    </citation>
    <scope>NUCLEOTIDE SEQUENCE [LARGE SCALE GENOMIC DNA]</scope>
    <source>
        <strain evidence="2 3">LsoNZ1</strain>
    </source>
</reference>
<dbReference type="RefSeq" id="WP_034442509.1">
    <property type="nucleotide sequence ID" value="NZ_JMTK01000002.1"/>
</dbReference>
<dbReference type="InterPro" id="IPR017592">
    <property type="entry name" value="Pilus_assmbl_Flp-typ_CpaB"/>
</dbReference>
<accession>A0A095BEZ5</accession>
<evidence type="ECO:0000313" key="3">
    <source>
        <dbReference type="Proteomes" id="UP000033731"/>
    </source>
</evidence>
<dbReference type="EMBL" id="JMTK01000002">
    <property type="protein sequence ID" value="KJZ82063.1"/>
    <property type="molecule type" value="Genomic_DNA"/>
</dbReference>
<evidence type="ECO:0000313" key="2">
    <source>
        <dbReference type="EMBL" id="KJZ82063.1"/>
    </source>
</evidence>
<comment type="caution">
    <text evidence="2">The sequence shown here is derived from an EMBL/GenBank/DDBJ whole genome shotgun (WGS) entry which is preliminary data.</text>
</comment>
<dbReference type="InterPro" id="IPR013974">
    <property type="entry name" value="SAF"/>
</dbReference>
<protein>
    <submittedName>
        <fullName evidence="2">Flp pilus assembly protein RcpC/CpaB</fullName>
    </submittedName>
</protein>
<dbReference type="AlphaFoldDB" id="A0A095BEZ5"/>
<organism evidence="2 3">
    <name type="scientific">Candidatus Liberibacter solanacearum</name>
    <dbReference type="NCBI Taxonomy" id="556287"/>
    <lineage>
        <taxon>Bacteria</taxon>
        <taxon>Pseudomonadati</taxon>
        <taxon>Pseudomonadota</taxon>
        <taxon>Alphaproteobacteria</taxon>
        <taxon>Hyphomicrobiales</taxon>
        <taxon>Rhizobiaceae</taxon>
        <taxon>Liberibacter</taxon>
    </lineage>
</organism>
<dbReference type="SMART" id="SM00858">
    <property type="entry name" value="SAF"/>
    <property type="match status" value="1"/>
</dbReference>
<dbReference type="NCBIfam" id="TIGR03177">
    <property type="entry name" value="pilus_cpaB"/>
    <property type="match status" value="1"/>
</dbReference>
<sequence>MKLTRLMGLIVSGLFALLAGIIAMRLVSHHHLQKEEIVAQPSIRLSNILMAKSNLKVGMVITPDVLEWVAFPAENVVVGFVDDVSMPNAIEELKGSIVRIPILKGDPIRFEKLVDHGQHGVSSLLSKGKRAVALDISVSNAVGGLVKPNDHVDVLMVRLIGERKTKTDVVLSNVRVLAIDQTLDAEGEQNGLIGNTATLELTPVQAKTLLAAQHIASKLTLVLRSIADFHSTDLEIADFNVGEDGGRGIQVIKSGIISNKDGEEMLR</sequence>
<dbReference type="Pfam" id="PF16976">
    <property type="entry name" value="RcpC"/>
    <property type="match status" value="1"/>
</dbReference>
<name>A0A095BEZ5_9HYPH</name>
<gene>
    <name evidence="2" type="ORF">DJ66_0797</name>
</gene>
<keyword evidence="3" id="KW-1185">Reference proteome</keyword>